<name>A0A5E8H7G8_9LEPT</name>
<dbReference type="EMBL" id="AOGX02000047">
    <property type="protein sequence ID" value="EOQ87099.1"/>
    <property type="molecule type" value="Genomic_DNA"/>
</dbReference>
<accession>A0A5E8H7G8</accession>
<evidence type="ECO:0000313" key="1">
    <source>
        <dbReference type="EMBL" id="EOQ87099.1"/>
    </source>
</evidence>
<proteinExistence type="predicted"/>
<dbReference type="Proteomes" id="UP000013996">
    <property type="component" value="Unassembled WGS sequence"/>
</dbReference>
<gene>
    <name evidence="1" type="ORF">LEP1GSC202_0122</name>
</gene>
<organism evidence="1 2">
    <name type="scientific">Leptospira yanagawae serovar Saopaulo str. Sao Paulo = ATCC 700523</name>
    <dbReference type="NCBI Taxonomy" id="1249483"/>
    <lineage>
        <taxon>Bacteria</taxon>
        <taxon>Pseudomonadati</taxon>
        <taxon>Spirochaetota</taxon>
        <taxon>Spirochaetia</taxon>
        <taxon>Leptospirales</taxon>
        <taxon>Leptospiraceae</taxon>
        <taxon>Leptospira</taxon>
    </lineage>
</organism>
<comment type="caution">
    <text evidence="1">The sequence shown here is derived from an EMBL/GenBank/DDBJ whole genome shotgun (WGS) entry which is preliminary data.</text>
</comment>
<reference evidence="1 2" key="1">
    <citation type="submission" date="2013-04" db="EMBL/GenBank/DDBJ databases">
        <authorList>
            <person name="Harkins D.M."/>
            <person name="Durkin A.S."/>
            <person name="Brinkac L.M."/>
            <person name="Haft D.H."/>
            <person name="Selengut J.D."/>
            <person name="Sanka R."/>
            <person name="DePew J."/>
            <person name="Purushe J."/>
            <person name="Hartskeerl R.A."/>
            <person name="Ahmed A."/>
            <person name="van der Linden H."/>
            <person name="Goris M.G.A."/>
            <person name="Vinetz J.M."/>
            <person name="Sutton G.G."/>
            <person name="Nierman W.C."/>
            <person name="Fouts D.E."/>
        </authorList>
    </citation>
    <scope>NUCLEOTIDE SEQUENCE [LARGE SCALE GENOMIC DNA]</scope>
    <source>
        <strain evidence="1 2">Sao Paulo</strain>
    </source>
</reference>
<evidence type="ECO:0000313" key="2">
    <source>
        <dbReference type="Proteomes" id="UP000013996"/>
    </source>
</evidence>
<dbReference type="AlphaFoldDB" id="A0A5E8H7G8"/>
<sequence length="42" mass="4761">MPRNFASGSENSNAIHFSHLLGCINVNFETIHFSSQGFQKRH</sequence>
<protein>
    <submittedName>
        <fullName evidence="1">Uncharacterized protein</fullName>
    </submittedName>
</protein>
<dbReference type="STRING" id="1249483.LEP1GSC202_0122"/>